<accession>A0A9N7YPV1</accession>
<evidence type="ECO:0000256" key="1">
    <source>
        <dbReference type="SAM" id="MobiDB-lite"/>
    </source>
</evidence>
<comment type="caution">
    <text evidence="2">The sequence shown here is derived from an EMBL/GenBank/DDBJ whole genome shotgun (WGS) entry which is preliminary data.</text>
</comment>
<name>A0A9N7YPV1_PLEPL</name>
<organism evidence="2 3">
    <name type="scientific">Pleuronectes platessa</name>
    <name type="common">European plaice</name>
    <dbReference type="NCBI Taxonomy" id="8262"/>
    <lineage>
        <taxon>Eukaryota</taxon>
        <taxon>Metazoa</taxon>
        <taxon>Chordata</taxon>
        <taxon>Craniata</taxon>
        <taxon>Vertebrata</taxon>
        <taxon>Euteleostomi</taxon>
        <taxon>Actinopterygii</taxon>
        <taxon>Neopterygii</taxon>
        <taxon>Teleostei</taxon>
        <taxon>Neoteleostei</taxon>
        <taxon>Acanthomorphata</taxon>
        <taxon>Carangaria</taxon>
        <taxon>Pleuronectiformes</taxon>
        <taxon>Pleuronectoidei</taxon>
        <taxon>Pleuronectidae</taxon>
        <taxon>Pleuronectes</taxon>
    </lineage>
</organism>
<keyword evidence="3" id="KW-1185">Reference proteome</keyword>
<feature type="region of interest" description="Disordered" evidence="1">
    <location>
        <begin position="134"/>
        <end position="159"/>
    </location>
</feature>
<evidence type="ECO:0000313" key="3">
    <source>
        <dbReference type="Proteomes" id="UP001153269"/>
    </source>
</evidence>
<proteinExistence type="predicted"/>
<gene>
    <name evidence="2" type="ORF">PLEPLA_LOCUS21564</name>
</gene>
<dbReference type="Proteomes" id="UP001153269">
    <property type="component" value="Unassembled WGS sequence"/>
</dbReference>
<reference evidence="2" key="1">
    <citation type="submission" date="2020-03" db="EMBL/GenBank/DDBJ databases">
        <authorList>
            <person name="Weist P."/>
        </authorList>
    </citation>
    <scope>NUCLEOTIDE SEQUENCE</scope>
</reference>
<protein>
    <submittedName>
        <fullName evidence="2">Uncharacterized protein</fullName>
    </submittedName>
</protein>
<dbReference type="AlphaFoldDB" id="A0A9N7YPV1"/>
<dbReference type="EMBL" id="CADEAL010001558">
    <property type="protein sequence ID" value="CAB1433473.1"/>
    <property type="molecule type" value="Genomic_DNA"/>
</dbReference>
<sequence length="159" mass="17587">MLAAVGRSPELASAARLHVRTLTLSLRRREPGQTRDLGFRECSRIPVLPMVSPTMKVNVSVREKERERQSYSVDKCDAHISSMRPDTKLEILYVILRAARGKCWQGGAKLMTRGSDAPGSRLSARLMEGATLGRPLTDRCQPRPSSSGHQVGVPARLRL</sequence>
<evidence type="ECO:0000313" key="2">
    <source>
        <dbReference type="EMBL" id="CAB1433473.1"/>
    </source>
</evidence>